<gene>
    <name evidence="10" type="ORF">NND69_02395</name>
</gene>
<evidence type="ECO:0000256" key="5">
    <source>
        <dbReference type="ARBA" id="ARBA00022989"/>
    </source>
</evidence>
<evidence type="ECO:0000259" key="9">
    <source>
        <dbReference type="PROSITE" id="PS50929"/>
    </source>
</evidence>
<dbReference type="SUPFAM" id="SSF90123">
    <property type="entry name" value="ABC transporter transmembrane region"/>
    <property type="match status" value="1"/>
</dbReference>
<dbReference type="InterPro" id="IPR027417">
    <property type="entry name" value="P-loop_NTPase"/>
</dbReference>
<proteinExistence type="predicted"/>
<dbReference type="PROSITE" id="PS50929">
    <property type="entry name" value="ABC_TM1F"/>
    <property type="match status" value="1"/>
</dbReference>
<evidence type="ECO:0000256" key="7">
    <source>
        <dbReference type="SAM" id="Phobius"/>
    </source>
</evidence>
<dbReference type="RefSeq" id="WP_269720561.1">
    <property type="nucleotide sequence ID" value="NZ_CP101408.1"/>
</dbReference>
<keyword evidence="6 7" id="KW-0472">Membrane</keyword>
<evidence type="ECO:0000259" key="8">
    <source>
        <dbReference type="PROSITE" id="PS50893"/>
    </source>
</evidence>
<reference evidence="10" key="1">
    <citation type="submission" date="2022-07" db="EMBL/GenBank/DDBJ databases">
        <title>Parvimonas micra travels from the subgingival sulcus of the human oral cavity to the colorectal adenocarcinoma.</title>
        <authorList>
            <person name="Conde-Perez K."/>
            <person name="Buetas E."/>
            <person name="Aja-Macaya P."/>
            <person name="Martin-De Arribas E."/>
            <person name="Iglesias-Corras I."/>
            <person name="Trigo-Tasende N."/>
            <person name="Nasser-Ali M."/>
            <person name="Estevez L.S."/>
            <person name="Rumbo-Feal S."/>
            <person name="Otero-Alen B."/>
            <person name="Noguera J.F."/>
            <person name="Concha A."/>
            <person name="Pardinas-Lopez S."/>
            <person name="Carda-Dieguez M."/>
            <person name="Gomez-Randulfe I."/>
            <person name="Martinez-Lago N."/>
            <person name="Ladra S."/>
            <person name="Aparicio L.A."/>
            <person name="Bou G."/>
            <person name="Mira A."/>
            <person name="Vallejo J.A."/>
            <person name="Poza M."/>
        </authorList>
    </citation>
    <scope>NUCLEOTIDE SEQUENCE</scope>
    <source>
        <strain evidence="10">PM79KC-AC-4</strain>
    </source>
</reference>
<evidence type="ECO:0000256" key="6">
    <source>
        <dbReference type="ARBA" id="ARBA00023136"/>
    </source>
</evidence>
<dbReference type="InterPro" id="IPR003593">
    <property type="entry name" value="AAA+_ATPase"/>
</dbReference>
<dbReference type="GO" id="GO:0034040">
    <property type="term" value="F:ATPase-coupled lipid transmembrane transporter activity"/>
    <property type="evidence" value="ECO:0007669"/>
    <property type="project" value="TreeGrafter"/>
</dbReference>
<feature type="domain" description="ABC transporter" evidence="8">
    <location>
        <begin position="310"/>
        <end position="516"/>
    </location>
</feature>
<name>A0A9X3K6Q3_9FIRM</name>
<dbReference type="PROSITE" id="PS50893">
    <property type="entry name" value="ABC_TRANSPORTER_2"/>
    <property type="match status" value="1"/>
</dbReference>
<keyword evidence="4 10" id="KW-0067">ATP-binding</keyword>
<keyword evidence="3" id="KW-0547">Nucleotide-binding</keyword>
<feature type="transmembrane region" description="Helical" evidence="7">
    <location>
        <begin position="12"/>
        <end position="37"/>
    </location>
</feature>
<dbReference type="InterPro" id="IPR011527">
    <property type="entry name" value="ABC1_TM_dom"/>
</dbReference>
<dbReference type="Pfam" id="PF00005">
    <property type="entry name" value="ABC_tran"/>
    <property type="match status" value="1"/>
</dbReference>
<dbReference type="InterPro" id="IPR039421">
    <property type="entry name" value="Type_1_exporter"/>
</dbReference>
<accession>A0A9X3K6Q3</accession>
<evidence type="ECO:0000256" key="2">
    <source>
        <dbReference type="ARBA" id="ARBA00022692"/>
    </source>
</evidence>
<keyword evidence="2 7" id="KW-0812">Transmembrane</keyword>
<dbReference type="PANTHER" id="PTHR24221:SF654">
    <property type="entry name" value="ATP-BINDING CASSETTE SUB-FAMILY B MEMBER 6"/>
    <property type="match status" value="1"/>
</dbReference>
<dbReference type="InterPro" id="IPR003439">
    <property type="entry name" value="ABC_transporter-like_ATP-bd"/>
</dbReference>
<protein>
    <submittedName>
        <fullName evidence="10">ABC transporter ATP-binding protein/permease</fullName>
    </submittedName>
</protein>
<dbReference type="GO" id="GO:0005886">
    <property type="term" value="C:plasma membrane"/>
    <property type="evidence" value="ECO:0007669"/>
    <property type="project" value="UniProtKB-SubCell"/>
</dbReference>
<organism evidence="10 11">
    <name type="scientific">Parvimonas micra</name>
    <dbReference type="NCBI Taxonomy" id="33033"/>
    <lineage>
        <taxon>Bacteria</taxon>
        <taxon>Bacillati</taxon>
        <taxon>Bacillota</taxon>
        <taxon>Tissierellia</taxon>
        <taxon>Tissierellales</taxon>
        <taxon>Peptoniphilaceae</taxon>
        <taxon>Parvimonas</taxon>
    </lineage>
</organism>
<dbReference type="Proteomes" id="UP001141458">
    <property type="component" value="Unassembled WGS sequence"/>
</dbReference>
<dbReference type="PANTHER" id="PTHR24221">
    <property type="entry name" value="ATP-BINDING CASSETTE SUB-FAMILY B"/>
    <property type="match status" value="1"/>
</dbReference>
<dbReference type="GO" id="GO:0140359">
    <property type="term" value="F:ABC-type transporter activity"/>
    <property type="evidence" value="ECO:0007669"/>
    <property type="project" value="InterPro"/>
</dbReference>
<evidence type="ECO:0000313" key="10">
    <source>
        <dbReference type="EMBL" id="MCZ7407221.1"/>
    </source>
</evidence>
<dbReference type="Pfam" id="PF00664">
    <property type="entry name" value="ABC_membrane"/>
    <property type="match status" value="1"/>
</dbReference>
<dbReference type="SMART" id="SM00382">
    <property type="entry name" value="AAA"/>
    <property type="match status" value="1"/>
</dbReference>
<feature type="domain" description="ABC transmembrane type-1" evidence="9">
    <location>
        <begin position="16"/>
        <end position="292"/>
    </location>
</feature>
<evidence type="ECO:0000313" key="11">
    <source>
        <dbReference type="Proteomes" id="UP001141458"/>
    </source>
</evidence>
<dbReference type="GO" id="GO:0016887">
    <property type="term" value="F:ATP hydrolysis activity"/>
    <property type="evidence" value="ECO:0007669"/>
    <property type="project" value="InterPro"/>
</dbReference>
<keyword evidence="5 7" id="KW-1133">Transmembrane helix</keyword>
<feature type="transmembrane region" description="Helical" evidence="7">
    <location>
        <begin position="232"/>
        <end position="255"/>
    </location>
</feature>
<comment type="caution">
    <text evidence="10">The sequence shown here is derived from an EMBL/GenBank/DDBJ whole genome shotgun (WGS) entry which is preliminary data.</text>
</comment>
<sequence>MNFIFKKLKKFIFLRIFFHFVYILAIAGLPTVIKYMIDNSYSNGIYDVVKLTGIFVLLIVIGMGAQYISQRSAWRLEKEFNLYFRENLFSVIICKEPSDFNKNSIGDYNSRLNNDIASCAEYLEYTMMIFESLISFIIYAIYIFMLSYKIAIIIYLVALIVLYLPNLTANKFSKKKKKLLDDTASYNSKIIDLLSGYAFINCFTYKNINKNYEISLSKLEESRYSFGKFKTFVNVLNGLVMYMINISSFGIMAFLLYKGEITAGVATATIAYIQNFMFPLRTVIDAISLRKSVETVMKNILLEISENKNLKVENVKFTNNIKCDKVSFKYDDYIIKNFSYTFEKNKKYAIIGESGKGKSTLLNLINGNLSCTDGRITIDDIEVSYRFCNQLIMYLTQKSHIFSENFWDNVSIFDSFDKTILEMDNRYIPRNKVDILLKSKNNNELSGGEKQLVNYLRAILSGKEILLLDEPFSAMDKNMEKYVCSKLLEMEDKTIIMITHNVEKDFLDKFDNIIYI</sequence>
<dbReference type="SUPFAM" id="SSF52540">
    <property type="entry name" value="P-loop containing nucleoside triphosphate hydrolases"/>
    <property type="match status" value="1"/>
</dbReference>
<dbReference type="Gene3D" id="3.40.50.300">
    <property type="entry name" value="P-loop containing nucleotide triphosphate hydrolases"/>
    <property type="match status" value="1"/>
</dbReference>
<feature type="transmembrane region" description="Helical" evidence="7">
    <location>
        <begin position="150"/>
        <end position="169"/>
    </location>
</feature>
<feature type="transmembrane region" description="Helical" evidence="7">
    <location>
        <begin position="49"/>
        <end position="68"/>
    </location>
</feature>
<dbReference type="GO" id="GO:0005524">
    <property type="term" value="F:ATP binding"/>
    <property type="evidence" value="ECO:0007669"/>
    <property type="project" value="UniProtKB-KW"/>
</dbReference>
<dbReference type="EMBL" id="JANDZV010000001">
    <property type="protein sequence ID" value="MCZ7407221.1"/>
    <property type="molecule type" value="Genomic_DNA"/>
</dbReference>
<feature type="transmembrane region" description="Helical" evidence="7">
    <location>
        <begin position="122"/>
        <end position="144"/>
    </location>
</feature>
<comment type="subcellular location">
    <subcellularLocation>
        <location evidence="1">Cell membrane</location>
        <topology evidence="1">Multi-pass membrane protein</topology>
    </subcellularLocation>
</comment>
<evidence type="ECO:0000256" key="3">
    <source>
        <dbReference type="ARBA" id="ARBA00022741"/>
    </source>
</evidence>
<dbReference type="Gene3D" id="1.20.1560.10">
    <property type="entry name" value="ABC transporter type 1, transmembrane domain"/>
    <property type="match status" value="1"/>
</dbReference>
<dbReference type="InterPro" id="IPR036640">
    <property type="entry name" value="ABC1_TM_sf"/>
</dbReference>
<evidence type="ECO:0000256" key="4">
    <source>
        <dbReference type="ARBA" id="ARBA00022840"/>
    </source>
</evidence>
<dbReference type="AlphaFoldDB" id="A0A9X3K6Q3"/>
<dbReference type="CDD" id="cd03228">
    <property type="entry name" value="ABCC_MRP_Like"/>
    <property type="match status" value="1"/>
</dbReference>
<evidence type="ECO:0000256" key="1">
    <source>
        <dbReference type="ARBA" id="ARBA00004651"/>
    </source>
</evidence>